<evidence type="ECO:0000256" key="3">
    <source>
        <dbReference type="ARBA" id="ARBA00022801"/>
    </source>
</evidence>
<dbReference type="STRING" id="1702214.AL399_03220"/>
<dbReference type="InterPro" id="IPR044060">
    <property type="entry name" value="Bacterial_rp_domain"/>
</dbReference>
<evidence type="ECO:0000256" key="6">
    <source>
        <dbReference type="SAM" id="SignalP"/>
    </source>
</evidence>
<dbReference type="Pfam" id="PF20009">
    <property type="entry name" value="GEVED"/>
    <property type="match status" value="1"/>
</dbReference>
<keyword evidence="4 5" id="KW-0720">Serine protease</keyword>
<comment type="caution">
    <text evidence="10">The sequence shown here is derived from an EMBL/GenBank/DDBJ whole genome shotgun (WGS) entry which is preliminary data.</text>
</comment>
<evidence type="ECO:0000256" key="5">
    <source>
        <dbReference type="PROSITE-ProRule" id="PRU01240"/>
    </source>
</evidence>
<dbReference type="InterPro" id="IPR008969">
    <property type="entry name" value="CarboxyPept-like_regulatory"/>
</dbReference>
<evidence type="ECO:0000256" key="2">
    <source>
        <dbReference type="ARBA" id="ARBA00022670"/>
    </source>
</evidence>
<dbReference type="GO" id="GO:0004252">
    <property type="term" value="F:serine-type endopeptidase activity"/>
    <property type="evidence" value="ECO:0007669"/>
    <property type="project" value="UniProtKB-UniRule"/>
</dbReference>
<feature type="domain" description="GEVED" evidence="9">
    <location>
        <begin position="1455"/>
        <end position="1530"/>
    </location>
</feature>
<feature type="domain" description="Bacterial repeat" evidence="8">
    <location>
        <begin position="2689"/>
        <end position="2743"/>
    </location>
</feature>
<feature type="domain" description="Bacterial repeat" evidence="8">
    <location>
        <begin position="2347"/>
        <end position="2414"/>
    </location>
</feature>
<dbReference type="PROSITE" id="PS51892">
    <property type="entry name" value="SUBTILASE"/>
    <property type="match status" value="1"/>
</dbReference>
<dbReference type="Gene3D" id="2.60.120.260">
    <property type="entry name" value="Galactose-binding domain-like"/>
    <property type="match status" value="1"/>
</dbReference>
<dbReference type="SUPFAM" id="SSF49464">
    <property type="entry name" value="Carboxypeptidase regulatory domain-like"/>
    <property type="match status" value="1"/>
</dbReference>
<keyword evidence="11" id="KW-1185">Reference proteome</keyword>
<dbReference type="Pfam" id="PF18998">
    <property type="entry name" value="Flg_new_2"/>
    <property type="match status" value="4"/>
</dbReference>
<dbReference type="SUPFAM" id="SSF49899">
    <property type="entry name" value="Concanavalin A-like lectins/glucanases"/>
    <property type="match status" value="1"/>
</dbReference>
<evidence type="ECO:0008006" key="12">
    <source>
        <dbReference type="Google" id="ProtNLM"/>
    </source>
</evidence>
<dbReference type="InterPro" id="IPR023828">
    <property type="entry name" value="Peptidase_S8_Ser-AS"/>
</dbReference>
<evidence type="ECO:0000256" key="1">
    <source>
        <dbReference type="ARBA" id="ARBA00011073"/>
    </source>
</evidence>
<dbReference type="Gene3D" id="2.60.120.200">
    <property type="match status" value="1"/>
</dbReference>
<evidence type="ECO:0000259" key="9">
    <source>
        <dbReference type="Pfam" id="PF20009"/>
    </source>
</evidence>
<proteinExistence type="inferred from homology"/>
<dbReference type="InterPro" id="IPR051048">
    <property type="entry name" value="Peptidase_S8/S53_subtilisin"/>
</dbReference>
<keyword evidence="3 5" id="KW-0378">Hydrolase</keyword>
<gene>
    <name evidence="10" type="ORF">AL399_03220</name>
</gene>
<protein>
    <recommendedName>
        <fullName evidence="12">LamG-like jellyroll fold domain-containing protein</fullName>
    </recommendedName>
</protein>
<dbReference type="Proteomes" id="UP000054172">
    <property type="component" value="Unassembled WGS sequence"/>
</dbReference>
<feature type="domain" description="Peptidase S8/S53" evidence="7">
    <location>
        <begin position="241"/>
        <end position="511"/>
    </location>
</feature>
<dbReference type="Gene3D" id="2.60.40.1120">
    <property type="entry name" value="Carboxypeptidase-like, regulatory domain"/>
    <property type="match status" value="2"/>
</dbReference>
<dbReference type="Gene3D" id="3.40.50.200">
    <property type="entry name" value="Peptidase S8/S53 domain"/>
    <property type="match status" value="1"/>
</dbReference>
<dbReference type="EMBL" id="LIIK01000010">
    <property type="protein sequence ID" value="KQM09185.1"/>
    <property type="molecule type" value="Genomic_DNA"/>
</dbReference>
<dbReference type="CDD" id="cd04842">
    <property type="entry name" value="Peptidases_S8_Kp43_protease"/>
    <property type="match status" value="1"/>
</dbReference>
<dbReference type="InterPro" id="IPR036852">
    <property type="entry name" value="Peptidase_S8/S53_dom_sf"/>
</dbReference>
<dbReference type="InterPro" id="IPR000209">
    <property type="entry name" value="Peptidase_S8/S53_dom"/>
</dbReference>
<dbReference type="PRINTS" id="PR00723">
    <property type="entry name" value="SUBTILISIN"/>
</dbReference>
<dbReference type="InterPro" id="IPR022398">
    <property type="entry name" value="Peptidase_S8_His-AS"/>
</dbReference>
<evidence type="ECO:0000313" key="10">
    <source>
        <dbReference type="EMBL" id="KQM09185.1"/>
    </source>
</evidence>
<feature type="active site" description="Charge relay system" evidence="5">
    <location>
        <position position="457"/>
    </location>
</feature>
<dbReference type="InterPro" id="IPR045474">
    <property type="entry name" value="GEVED"/>
</dbReference>
<dbReference type="InterPro" id="IPR013320">
    <property type="entry name" value="ConA-like_dom_sf"/>
</dbReference>
<keyword evidence="2 5" id="KW-0645">Protease</keyword>
<dbReference type="SUPFAM" id="SSF52743">
    <property type="entry name" value="Subtilisin-like"/>
    <property type="match status" value="1"/>
</dbReference>
<feature type="signal peptide" evidence="6">
    <location>
        <begin position="1"/>
        <end position="20"/>
    </location>
</feature>
<dbReference type="GO" id="GO:0005975">
    <property type="term" value="P:carbohydrate metabolic process"/>
    <property type="evidence" value="ECO:0007669"/>
    <property type="project" value="UniProtKB-ARBA"/>
</dbReference>
<reference evidence="10" key="1">
    <citation type="submission" date="2015-08" db="EMBL/GenBank/DDBJ databases">
        <title>Candidatus Bacteriodes Periocalifornicus.</title>
        <authorList>
            <person name="McLean J.S."/>
            <person name="Kelley S."/>
        </authorList>
    </citation>
    <scope>NUCLEOTIDE SEQUENCE [LARGE SCALE GENOMIC DNA]</scope>
    <source>
        <strain evidence="10">12B</strain>
    </source>
</reference>
<organism evidence="10 11">
    <name type="scientific">Candidatus [Bacteroides] periocalifornicus</name>
    <dbReference type="NCBI Taxonomy" id="1702214"/>
    <lineage>
        <taxon>Bacteria</taxon>
        <taxon>Pseudomonadati</taxon>
        <taxon>Bacteroidota</taxon>
    </lineage>
</organism>
<comment type="similarity">
    <text evidence="1 5">Belongs to the peptidase S8 family.</text>
</comment>
<sequence>MKRTLMMVLACLLGSFPVFAQRAVQLGRYTFVPEQNIASSPQGSRGGSLLRVGNLQRSYSSQYNALIQFREQPNPRAIAALARQGIILGDYVGGNAYYALIAEAAAKGMPTRGSQVTSVVVLKPEWKMAGELADNQIPDYARVGMGAAKVQLGYAANATPAQLKADLSALGATDIAVLEDFHLVLATLPVAASRQVAELPYILTVGLANQPEELHNYSGSVMSRARTLNRSTELGGRALRGEGMKIGIWDANVVQHVDFTGRVHTEEYSTPEEHGTHVAGTVLGAGLIDPKGQGMAPKAQAWAYNIGTGANGKIEQVEMIEARRAFGITLTQNSYGLSAKYFCNAREKLVYRTTDWASDYLTNAFPTLTHVYSCGNDGGECRQASIDHYGAAGYGTITKRAKNVILVGAATHRGEITYFSSRGPSDDGRLVPTVVAKGSEVWSTKPGGQYQKMSGTSMACPTTSGTLALIAQRYGQLNQGREIRTDLLKALVANTADDRGVAGPDFVYGYGILNAEVAVEALEHGYYHLDSVEVGGTYTQQIAIPAGAQGLRVMIGWVDPAVQKTYTFGMKAMVNDLDLSVKAGTTDYLPWVCDPTKGHVENPAQRKVDNLNNLEQVTLNAEELAGQTSITVTVKGTEVDRGHQHFALTWWIEDGVPQVESPAYGQQFAPGEDIYTVLRNVKAPYTIELSYDNGKTYRRMGRMVQERYYVFFPAPADAPLTDQALIRVSDATGRIAVSPKPFTIAPRMADLALQTPECGYDGWKLTWSKDEKATAGVEVLVADARTAQFEKVGETADAQTTEFTLPAEKLRGIFNPVVTVAAKIPNSKSLGMRAVGVEAKLSQPLKLTAMQLPFEETFRKTPSLYFSPVNVGSRIHQGYLDQELGDVPVGSVPFYFEGSSKDKTFDPNDYFGDGKNTSNRATFSMCELDLTDIPASEQVILDIEYTALTQDDSDLTTNHMRVRSGDNVLTTLDGRSDLTGNGRMQHAYYQLATGQKHRVNIDFSFMGSKDKVHTDATAIVAIRVTKAPKDTGIALSVAKSPKNGPGLGTEPFTLELTNRGVNPRTGILIKAYRNGQWVADSQVEELKPLETKSIELPVDLSTDKKLGQLYDIRFEALLSPNAPMPNATASHTVNSMGTVFPMPGMVLGESSYGVPTLLDPNMTVTVDKPLVFTDEGGYLQNYVAGRKVTLKFLPAQAGQKIRLRMVKFEAAEDNGALNIITVQTPQTLDLRNARARDVLTGSCLEPRTYVSEAEDGGITLRFQALYGNTGPGWLAEVDQVPAQNPLAITHVEARQTGNADSALVPVKVTLLNRWVAPQKNVLLTVFGENAVYGVDTLTVESGEKEYTLRVPVWLKPQKPEKLLVTLEGDDTEQADNEMNTYGVYDRYCIPHDLPLPESKLYARSLRVYKKYYSLLPSVTGAMRYSTKDSIPLYTDEGQVEVLLSTNGTAPEGCSVAIYVDWNDDGVFAETERVLAPLPKGKNKQVTMQLDPGSATPGAKRMRIVIGKTDELTSACNDTPLTLGDIQDLMVNLKAGKYPGSGDFALLAIDAGQLVGKNLSASQPLKVTVGNNSNTDYSGSLQIEIQIDGGEKVKETVDCSAKAIPAFGGKQTFTLTSTANLSTAGKHTIIASVLETPVVDASNNADTVEVWNIVPQAGALYNLHTLSRTNRKDMVDAHFLAAPLKAIPENGGWTMEFLINPDYAEYSGIAWNKSLQIFTTNDLVNYPDNGILLQLGSKMRAYTKKPGLLKPRTWNHVVVVVDEISQGFLGFGGSCKPKIYINGENCEVGIEGEDFPTFQDGKLSLFYRFDGRVKYFRAWKKALTLSEAQAHPYAYLPRSADGKLPEGCLAELTFDEGPTYPYTLCDENYAQVVADTITRLNATDNSGIWEKVDRLIGDFDFAKEVEDREVTPAKEYVVVFEKGTDLSNVTGEVIAAWPNVAITYKGNPVSASTVYDFTTDVVLTAKGTLFGQYTVEQTITLKAEFDLSSECELLALSLKKADNAGLLEDINIRPVEQTCRIELTETQGRVDDPAHTKVDFTLSPDAKLYVHGKEVASPAELDLREPTLVLVRAANGNIKRYSIALQVGQSISWTLASNEFTYGDADVMLDAKSSAGLPLWFTSTNGQVATATDGKLKIGVPGTTTITATQPGQGIYSPATPVQKEITVKKPSITVQADVTDATAGHPISWQWAYSALVNPEDARTLPDPFAMDAFTLQDAHGNAVNPASELAKGTYTLKVKGSGASYSTDYYEVKPVESSITVAQGDLWQVALLVKDAQGPLQGATVQLSETLLTTGNDGVAQFYLPEGDLYSFTLRKDGYGKKVETVDLRKGADKQIEVTLAPATIALTYTADAHGKVLGATTQMVVKGGNGEQVRAVPTAAGYVFDKWNDNGSQQPLRLDSDVQGAVNAEALFKKLTFTATYTCTNGGHIKGSTDTQATQQIDLEGDGQEIEVEPDADHYFARWSDGVTTAKRTDRAVTGNINVTALFIPYAHLPYLQDFESGQLQDGWFSTSTVGDGKVDNPWMVTNKPRKHNGKPTALYGYFALVQSDIKSTNAKTEAFLYSPIFKLDNETADIVVSTNYIFPKRVSEYFSIQYSVDGGATWEVIGEFGRATTPSYKECTIRAAKLAGKTTLQLCWRYYAPYADFAMVDNISISRKPATGTKYTYTYTAASPASGSFVLIDGATETPASSQQVDYGKLALDVKAVAASGYKFLKWDDGSTNATLHSPAVATENRAFTATFIPEDQVSVTLLATAPDWGECQLDGTATQGFTMGKSETKTVKAVAKSGYRFARWAEDGDTISERTIANPTSDVTLTAIFEKRPASLSATIVVMNELNQPLKDASITLPNGQTLTTDAEGKATTPAMPEGSYPYSVQCDHYLPGHDVLWVSEYANEFAHTLIWINRISIKVIGNGKPLADATVTLGDESLKTDADGIAAFAVLNGEYTCTVAHPWYKGVKGDLRFWFTADSELPVELEANLYPVTFTVTDGSSPLQGVKITINNQSPETDASGKVTVQLPSDSFSYSARKKGYTRVDGVVTVAGSPQSVDVVLKKAPQPGPVPVVDLLAEVAVAPNPFVSQLTLTGVANVEVITILQANGAVAFSSRVAGEERTTLELGHLPAGTYVLVLKGHGQERTLRIVKQ</sequence>
<evidence type="ECO:0000256" key="4">
    <source>
        <dbReference type="ARBA" id="ARBA00022825"/>
    </source>
</evidence>
<accession>A0A0Q4BA83</accession>
<dbReference type="SUPFAM" id="SSF49785">
    <property type="entry name" value="Galactose-binding domain-like"/>
    <property type="match status" value="1"/>
</dbReference>
<dbReference type="Gene3D" id="2.60.120.380">
    <property type="match status" value="1"/>
</dbReference>
<feature type="chain" id="PRO_5006212569" description="LamG-like jellyroll fold domain-containing protein" evidence="6">
    <location>
        <begin position="21"/>
        <end position="3145"/>
    </location>
</feature>
<dbReference type="PANTHER" id="PTHR43399:SF4">
    <property type="entry name" value="CELL WALL-ASSOCIATED PROTEASE"/>
    <property type="match status" value="1"/>
</dbReference>
<dbReference type="InterPro" id="IPR008979">
    <property type="entry name" value="Galactose-bd-like_sf"/>
</dbReference>
<dbReference type="PROSITE" id="PS00138">
    <property type="entry name" value="SUBTILASE_SER"/>
    <property type="match status" value="1"/>
</dbReference>
<dbReference type="GO" id="GO:0004553">
    <property type="term" value="F:hydrolase activity, hydrolyzing O-glycosyl compounds"/>
    <property type="evidence" value="ECO:0007669"/>
    <property type="project" value="UniProtKB-ARBA"/>
</dbReference>
<feature type="domain" description="Bacterial repeat" evidence="8">
    <location>
        <begin position="2420"/>
        <end position="2489"/>
    </location>
</feature>
<dbReference type="PROSITE" id="PS00137">
    <property type="entry name" value="SUBTILASE_HIS"/>
    <property type="match status" value="1"/>
</dbReference>
<dbReference type="PATRIC" id="fig|1702214.3.peg.1137"/>
<dbReference type="GO" id="GO:0006508">
    <property type="term" value="P:proteolysis"/>
    <property type="evidence" value="ECO:0007669"/>
    <property type="project" value="UniProtKB-KW"/>
</dbReference>
<feature type="active site" description="Charge relay system" evidence="5">
    <location>
        <position position="274"/>
    </location>
</feature>
<evidence type="ECO:0000259" key="7">
    <source>
        <dbReference type="Pfam" id="PF00082"/>
    </source>
</evidence>
<feature type="domain" description="Bacterial repeat" evidence="8">
    <location>
        <begin position="2767"/>
        <end position="2823"/>
    </location>
</feature>
<name>A0A0Q4BA83_9BACT</name>
<keyword evidence="6" id="KW-0732">Signal</keyword>
<dbReference type="PANTHER" id="PTHR43399">
    <property type="entry name" value="SUBTILISIN-RELATED"/>
    <property type="match status" value="1"/>
</dbReference>
<dbReference type="InterPro" id="IPR015500">
    <property type="entry name" value="Peptidase_S8_subtilisin-rel"/>
</dbReference>
<feature type="active site" description="Charge relay system" evidence="5">
    <location>
        <position position="250"/>
    </location>
</feature>
<dbReference type="Pfam" id="PF00082">
    <property type="entry name" value="Peptidase_S8"/>
    <property type="match status" value="1"/>
</dbReference>
<dbReference type="InterPro" id="IPR034058">
    <property type="entry name" value="TagA/B/C/D_pept_dom"/>
</dbReference>
<evidence type="ECO:0000313" key="11">
    <source>
        <dbReference type="Proteomes" id="UP000054172"/>
    </source>
</evidence>
<evidence type="ECO:0000259" key="8">
    <source>
        <dbReference type="Pfam" id="PF18998"/>
    </source>
</evidence>